<evidence type="ECO:0000313" key="1">
    <source>
        <dbReference type="EMBL" id="MBU8874280.1"/>
    </source>
</evidence>
<keyword evidence="2" id="KW-1185">Reference proteome</keyword>
<dbReference type="EMBL" id="JAHOPB010000001">
    <property type="protein sequence ID" value="MBU8874280.1"/>
    <property type="molecule type" value="Genomic_DNA"/>
</dbReference>
<dbReference type="CDD" id="cd00448">
    <property type="entry name" value="YjgF_YER057c_UK114_family"/>
    <property type="match status" value="1"/>
</dbReference>
<accession>A0ABS6IJW1</accession>
<dbReference type="PANTHER" id="PTHR43857">
    <property type="entry name" value="BLR7761 PROTEIN"/>
    <property type="match status" value="1"/>
</dbReference>
<sequence length="139" mass="14304">MSSSDIAYTPILPEGWPRPRGFSHGVVATGTRSVRIAGQIGREPGQASIPADADAGAQWRIALGNLVTVLKAAGGEPQHLVALRAYVTDIAEFNAAGAAVGAAWGATLGRHFPAMTLVQVSALIDPNAKVEIEGDAILP</sequence>
<reference evidence="1 2" key="1">
    <citation type="submission" date="2021-06" db="EMBL/GenBank/DDBJ databases">
        <authorList>
            <person name="Lee D.H."/>
        </authorList>
    </citation>
    <scope>NUCLEOTIDE SEQUENCE [LARGE SCALE GENOMIC DNA]</scope>
    <source>
        <strain evidence="1 2">MMS21-HV4-11</strain>
    </source>
</reference>
<evidence type="ECO:0000313" key="2">
    <source>
        <dbReference type="Proteomes" id="UP000727907"/>
    </source>
</evidence>
<dbReference type="Proteomes" id="UP000727907">
    <property type="component" value="Unassembled WGS sequence"/>
</dbReference>
<gene>
    <name evidence="1" type="ORF">KQ910_10930</name>
</gene>
<comment type="caution">
    <text evidence="1">The sequence shown here is derived from an EMBL/GenBank/DDBJ whole genome shotgun (WGS) entry which is preliminary data.</text>
</comment>
<proteinExistence type="predicted"/>
<dbReference type="Pfam" id="PF01042">
    <property type="entry name" value="Ribonuc_L-PSP"/>
    <property type="match status" value="1"/>
</dbReference>
<protein>
    <submittedName>
        <fullName evidence="1">RidA family protein</fullName>
    </submittedName>
</protein>
<dbReference type="InterPro" id="IPR006175">
    <property type="entry name" value="YjgF/YER057c/UK114"/>
</dbReference>
<name>A0ABS6IJW1_9HYPH</name>
<dbReference type="RefSeq" id="WP_216959516.1">
    <property type="nucleotide sequence ID" value="NZ_JAHOPB010000001.1"/>
</dbReference>
<organism evidence="1 2">
    <name type="scientific">Reyranella humidisoli</name>
    <dbReference type="NCBI Taxonomy" id="2849149"/>
    <lineage>
        <taxon>Bacteria</taxon>
        <taxon>Pseudomonadati</taxon>
        <taxon>Pseudomonadota</taxon>
        <taxon>Alphaproteobacteria</taxon>
        <taxon>Hyphomicrobiales</taxon>
        <taxon>Reyranellaceae</taxon>
        <taxon>Reyranella</taxon>
    </lineage>
</organism>
<dbReference type="PANTHER" id="PTHR43857:SF1">
    <property type="entry name" value="YJGH FAMILY PROTEIN"/>
    <property type="match status" value="1"/>
</dbReference>